<feature type="transmembrane region" description="Helical" evidence="10">
    <location>
        <begin position="91"/>
        <end position="111"/>
    </location>
</feature>
<keyword evidence="7 10" id="KW-0472">Membrane</keyword>
<name>A0A5C5ZJ09_9BACT</name>
<dbReference type="PANTHER" id="PTHR35011:SF10">
    <property type="entry name" value="TRAP TRANSPORTER SMALL PERMEASE PROTEIN"/>
    <property type="match status" value="1"/>
</dbReference>
<keyword evidence="6 10" id="KW-1133">Transmembrane helix</keyword>
<evidence type="ECO:0000256" key="2">
    <source>
        <dbReference type="ARBA" id="ARBA00022448"/>
    </source>
</evidence>
<evidence type="ECO:0000256" key="6">
    <source>
        <dbReference type="ARBA" id="ARBA00022989"/>
    </source>
</evidence>
<evidence type="ECO:0000256" key="8">
    <source>
        <dbReference type="ARBA" id="ARBA00038436"/>
    </source>
</evidence>
<keyword evidence="2" id="KW-0813">Transport</keyword>
<evidence type="ECO:0000256" key="1">
    <source>
        <dbReference type="ARBA" id="ARBA00004429"/>
    </source>
</evidence>
<dbReference type="PANTHER" id="PTHR35011">
    <property type="entry name" value="2,3-DIKETO-L-GULONATE TRAP TRANSPORTER SMALL PERMEASE PROTEIN YIAM"/>
    <property type="match status" value="1"/>
</dbReference>
<feature type="region of interest" description="Disordered" evidence="9">
    <location>
        <begin position="164"/>
        <end position="192"/>
    </location>
</feature>
<comment type="subcellular location">
    <subcellularLocation>
        <location evidence="1">Cell inner membrane</location>
        <topology evidence="1">Multi-pass membrane protein</topology>
    </subcellularLocation>
</comment>
<organism evidence="12 13">
    <name type="scientific">Pseudobythopirellula maris</name>
    <dbReference type="NCBI Taxonomy" id="2527991"/>
    <lineage>
        <taxon>Bacteria</taxon>
        <taxon>Pseudomonadati</taxon>
        <taxon>Planctomycetota</taxon>
        <taxon>Planctomycetia</taxon>
        <taxon>Pirellulales</taxon>
        <taxon>Lacipirellulaceae</taxon>
        <taxon>Pseudobythopirellula</taxon>
    </lineage>
</organism>
<comment type="similarity">
    <text evidence="8">Belongs to the TRAP transporter small permease family.</text>
</comment>
<dbReference type="InterPro" id="IPR055348">
    <property type="entry name" value="DctQ"/>
</dbReference>
<dbReference type="EMBL" id="SJPQ01000003">
    <property type="protein sequence ID" value="TWT87140.1"/>
    <property type="molecule type" value="Genomic_DNA"/>
</dbReference>
<keyword evidence="4" id="KW-0997">Cell inner membrane</keyword>
<comment type="caution">
    <text evidence="12">The sequence shown here is derived from an EMBL/GenBank/DDBJ whole genome shotgun (WGS) entry which is preliminary data.</text>
</comment>
<evidence type="ECO:0000256" key="3">
    <source>
        <dbReference type="ARBA" id="ARBA00022475"/>
    </source>
</evidence>
<dbReference type="InterPro" id="IPR007387">
    <property type="entry name" value="TRAP_DctQ"/>
</dbReference>
<feature type="transmembrane region" description="Helical" evidence="10">
    <location>
        <begin position="53"/>
        <end position="70"/>
    </location>
</feature>
<dbReference type="AlphaFoldDB" id="A0A5C5ZJ09"/>
<evidence type="ECO:0000256" key="7">
    <source>
        <dbReference type="ARBA" id="ARBA00023136"/>
    </source>
</evidence>
<evidence type="ECO:0000313" key="13">
    <source>
        <dbReference type="Proteomes" id="UP000315440"/>
    </source>
</evidence>
<sequence>MIRLISTSAALLQKIEAFVLSAAILGIAALTIANVMSRSLLGVSLALAEELSQFLIIAVTFVGLGYAAGLHRHIRMTALTEQLPAAAWARWERIVCGATALAMLALAAYAARYVYAVYEMGGVYPVTRAPYYLVDSVAPLGFLLAGLQYAARAFGSATPPDIASPVTGTPAAGLAEAANDDPASPSNVAGGE</sequence>
<evidence type="ECO:0000256" key="5">
    <source>
        <dbReference type="ARBA" id="ARBA00022692"/>
    </source>
</evidence>
<gene>
    <name evidence="12" type="ORF">Mal64_26750</name>
</gene>
<dbReference type="GO" id="GO:0005886">
    <property type="term" value="C:plasma membrane"/>
    <property type="evidence" value="ECO:0007669"/>
    <property type="project" value="UniProtKB-SubCell"/>
</dbReference>
<evidence type="ECO:0000256" key="9">
    <source>
        <dbReference type="SAM" id="MobiDB-lite"/>
    </source>
</evidence>
<feature type="transmembrane region" description="Helical" evidence="10">
    <location>
        <begin position="12"/>
        <end position="33"/>
    </location>
</feature>
<dbReference type="GO" id="GO:0015740">
    <property type="term" value="P:C4-dicarboxylate transport"/>
    <property type="evidence" value="ECO:0007669"/>
    <property type="project" value="TreeGrafter"/>
</dbReference>
<evidence type="ECO:0000259" key="11">
    <source>
        <dbReference type="Pfam" id="PF04290"/>
    </source>
</evidence>
<feature type="transmembrane region" description="Helical" evidence="10">
    <location>
        <begin position="131"/>
        <end position="151"/>
    </location>
</feature>
<evidence type="ECO:0000313" key="12">
    <source>
        <dbReference type="EMBL" id="TWT87140.1"/>
    </source>
</evidence>
<reference evidence="12 13" key="1">
    <citation type="submission" date="2019-02" db="EMBL/GenBank/DDBJ databases">
        <title>Deep-cultivation of Planctomycetes and their phenomic and genomic characterization uncovers novel biology.</title>
        <authorList>
            <person name="Wiegand S."/>
            <person name="Jogler M."/>
            <person name="Boedeker C."/>
            <person name="Pinto D."/>
            <person name="Vollmers J."/>
            <person name="Rivas-Marin E."/>
            <person name="Kohn T."/>
            <person name="Peeters S.H."/>
            <person name="Heuer A."/>
            <person name="Rast P."/>
            <person name="Oberbeckmann S."/>
            <person name="Bunk B."/>
            <person name="Jeske O."/>
            <person name="Meyerdierks A."/>
            <person name="Storesund J.E."/>
            <person name="Kallscheuer N."/>
            <person name="Luecker S."/>
            <person name="Lage O.M."/>
            <person name="Pohl T."/>
            <person name="Merkel B.J."/>
            <person name="Hornburger P."/>
            <person name="Mueller R.-W."/>
            <person name="Bruemmer F."/>
            <person name="Labrenz M."/>
            <person name="Spormann A.M."/>
            <person name="Op Den Camp H."/>
            <person name="Overmann J."/>
            <person name="Amann R."/>
            <person name="Jetten M.S.M."/>
            <person name="Mascher T."/>
            <person name="Medema M.H."/>
            <person name="Devos D.P."/>
            <person name="Kaster A.-K."/>
            <person name="Ovreas L."/>
            <person name="Rohde M."/>
            <person name="Galperin M.Y."/>
            <person name="Jogler C."/>
        </authorList>
    </citation>
    <scope>NUCLEOTIDE SEQUENCE [LARGE SCALE GENOMIC DNA]</scope>
    <source>
        <strain evidence="12 13">Mal64</strain>
    </source>
</reference>
<dbReference type="GO" id="GO:0022857">
    <property type="term" value="F:transmembrane transporter activity"/>
    <property type="evidence" value="ECO:0007669"/>
    <property type="project" value="TreeGrafter"/>
</dbReference>
<accession>A0A5C5ZJ09</accession>
<feature type="domain" description="Tripartite ATP-independent periplasmic transporters DctQ component" evidence="11">
    <location>
        <begin position="27"/>
        <end position="155"/>
    </location>
</feature>
<dbReference type="Pfam" id="PF04290">
    <property type="entry name" value="DctQ"/>
    <property type="match status" value="1"/>
</dbReference>
<keyword evidence="5 10" id="KW-0812">Transmembrane</keyword>
<dbReference type="OrthoDB" id="45144at2"/>
<dbReference type="Proteomes" id="UP000315440">
    <property type="component" value="Unassembled WGS sequence"/>
</dbReference>
<evidence type="ECO:0000256" key="4">
    <source>
        <dbReference type="ARBA" id="ARBA00022519"/>
    </source>
</evidence>
<keyword evidence="3" id="KW-1003">Cell membrane</keyword>
<proteinExistence type="inferred from homology"/>
<evidence type="ECO:0000256" key="10">
    <source>
        <dbReference type="SAM" id="Phobius"/>
    </source>
</evidence>
<protein>
    <submittedName>
        <fullName evidence="12">Tripartite ATP-independent periplasmic transporter</fullName>
    </submittedName>
</protein>
<keyword evidence="13" id="KW-1185">Reference proteome</keyword>